<name>A0AAN4ZUQ8_9BILA</name>
<keyword evidence="2" id="KW-1185">Reference proteome</keyword>
<comment type="caution">
    <text evidence="1">The sequence shown here is derived from an EMBL/GenBank/DDBJ whole genome shotgun (WGS) entry which is preliminary data.</text>
</comment>
<feature type="non-terminal residue" evidence="1">
    <location>
        <position position="1"/>
    </location>
</feature>
<organism evidence="1 2">
    <name type="scientific">Pristionchus mayeri</name>
    <dbReference type="NCBI Taxonomy" id="1317129"/>
    <lineage>
        <taxon>Eukaryota</taxon>
        <taxon>Metazoa</taxon>
        <taxon>Ecdysozoa</taxon>
        <taxon>Nematoda</taxon>
        <taxon>Chromadorea</taxon>
        <taxon>Rhabditida</taxon>
        <taxon>Rhabditina</taxon>
        <taxon>Diplogasteromorpha</taxon>
        <taxon>Diplogasteroidea</taxon>
        <taxon>Neodiplogasteridae</taxon>
        <taxon>Pristionchus</taxon>
    </lineage>
</organism>
<evidence type="ECO:0000313" key="1">
    <source>
        <dbReference type="EMBL" id="GMR43755.1"/>
    </source>
</evidence>
<dbReference type="AlphaFoldDB" id="A0AAN4ZUQ8"/>
<proteinExistence type="predicted"/>
<protein>
    <submittedName>
        <fullName evidence="1">Uncharacterized protein</fullName>
    </submittedName>
</protein>
<sequence>GGGPIRRVTGVMDSNHPKSPQFTRVMDTNHPNTPQCFLCKAQPKTPKGYMRHLDDHHSSTLLKSGIFLKCSCGHRYASMWSHNKHNKGCTGRDFTLHKVDEN</sequence>
<dbReference type="Proteomes" id="UP001328107">
    <property type="component" value="Unassembled WGS sequence"/>
</dbReference>
<accession>A0AAN4ZUQ8</accession>
<reference evidence="2" key="1">
    <citation type="submission" date="2022-10" db="EMBL/GenBank/DDBJ databases">
        <title>Genome assembly of Pristionchus species.</title>
        <authorList>
            <person name="Yoshida K."/>
            <person name="Sommer R.J."/>
        </authorList>
    </citation>
    <scope>NUCLEOTIDE SEQUENCE [LARGE SCALE GENOMIC DNA]</scope>
    <source>
        <strain evidence="2">RS5460</strain>
    </source>
</reference>
<dbReference type="EMBL" id="BTRK01000003">
    <property type="protein sequence ID" value="GMR43755.1"/>
    <property type="molecule type" value="Genomic_DNA"/>
</dbReference>
<gene>
    <name evidence="1" type="ORF">PMAYCL1PPCAC_13950</name>
</gene>
<evidence type="ECO:0000313" key="2">
    <source>
        <dbReference type="Proteomes" id="UP001328107"/>
    </source>
</evidence>